<comment type="caution">
    <text evidence="1">The sequence shown here is derived from an EMBL/GenBank/DDBJ whole genome shotgun (WGS) entry which is preliminary data.</text>
</comment>
<dbReference type="EMBL" id="BAAABW010000024">
    <property type="protein sequence ID" value="GAA0360901.1"/>
    <property type="molecule type" value="Genomic_DNA"/>
</dbReference>
<gene>
    <name evidence="1" type="ORF">GCM10010319_42990</name>
</gene>
<organism evidence="1 2">
    <name type="scientific">Streptomyces blastmyceticus</name>
    <dbReference type="NCBI Taxonomy" id="68180"/>
    <lineage>
        <taxon>Bacteria</taxon>
        <taxon>Bacillati</taxon>
        <taxon>Actinomycetota</taxon>
        <taxon>Actinomycetes</taxon>
        <taxon>Kitasatosporales</taxon>
        <taxon>Streptomycetaceae</taxon>
        <taxon>Streptomyces</taxon>
    </lineage>
</organism>
<reference evidence="1 2" key="1">
    <citation type="journal article" date="2019" name="Int. J. Syst. Evol. Microbiol.">
        <title>The Global Catalogue of Microorganisms (GCM) 10K type strain sequencing project: providing services to taxonomists for standard genome sequencing and annotation.</title>
        <authorList>
            <consortium name="The Broad Institute Genomics Platform"/>
            <consortium name="The Broad Institute Genome Sequencing Center for Infectious Disease"/>
            <person name="Wu L."/>
            <person name="Ma J."/>
        </authorList>
    </citation>
    <scope>NUCLEOTIDE SEQUENCE [LARGE SCALE GENOMIC DNA]</scope>
    <source>
        <strain evidence="1 2">JCM 4565</strain>
    </source>
</reference>
<dbReference type="Proteomes" id="UP001500063">
    <property type="component" value="Unassembled WGS sequence"/>
</dbReference>
<sequence length="247" mass="26637">MNTLVPLAASAPGIAALRVEDAKDLPVRGRTVVVNTGARPAVVDESPVKSIPPFSSTILVDTRIRLADSLILLRVDESAAAADVVSGPGWNLYASLLGDAPAPAPDSPGPAFPRDTPLWRGPQDGAGTVLLDPAAALGEPDPTGRQEEFEVRVNLWFAPAGTDCAIHNLHDFIEVHTQVLGIGRMQKFRTPDHGSLYEDLLMAPGYTTPQPFCATGPDGTFTYPWHQYHADTDCVWLAVEYHRRTNR</sequence>
<accession>A0ABN0XD70</accession>
<evidence type="ECO:0000313" key="1">
    <source>
        <dbReference type="EMBL" id="GAA0360901.1"/>
    </source>
</evidence>
<dbReference type="RefSeq" id="WP_344119996.1">
    <property type="nucleotide sequence ID" value="NZ_BAAABW010000024.1"/>
</dbReference>
<protein>
    <recommendedName>
        <fullName evidence="3">Plastocyanin-like domain-containing protein</fullName>
    </recommendedName>
</protein>
<name>A0ABN0XD70_9ACTN</name>
<keyword evidence="2" id="KW-1185">Reference proteome</keyword>
<evidence type="ECO:0000313" key="2">
    <source>
        <dbReference type="Proteomes" id="UP001500063"/>
    </source>
</evidence>
<proteinExistence type="predicted"/>
<evidence type="ECO:0008006" key="3">
    <source>
        <dbReference type="Google" id="ProtNLM"/>
    </source>
</evidence>